<accession>A0A834XNJ6</accession>
<evidence type="ECO:0000256" key="14">
    <source>
        <dbReference type="ARBA" id="ARBA00023295"/>
    </source>
</evidence>
<proteinExistence type="inferred from homology"/>
<dbReference type="AlphaFoldDB" id="A0A834XNJ6"/>
<comment type="similarity">
    <text evidence="4 21">Belongs to the glycosyl hydrolase 47 family.</text>
</comment>
<dbReference type="SUPFAM" id="SSF81324">
    <property type="entry name" value="Voltage-gated potassium channels"/>
    <property type="match status" value="2"/>
</dbReference>
<evidence type="ECO:0000256" key="17">
    <source>
        <dbReference type="ARBA" id="ARBA00053655"/>
    </source>
</evidence>
<feature type="active site" evidence="18">
    <location>
        <position position="988"/>
    </location>
</feature>
<feature type="transmembrane region" description="Helical" evidence="22">
    <location>
        <begin position="237"/>
        <end position="265"/>
    </location>
</feature>
<evidence type="ECO:0000259" key="23">
    <source>
        <dbReference type="Pfam" id="PF07885"/>
    </source>
</evidence>
<evidence type="ECO:0000256" key="7">
    <source>
        <dbReference type="ARBA" id="ARBA00022801"/>
    </source>
</evidence>
<evidence type="ECO:0000256" key="5">
    <source>
        <dbReference type="ARBA" id="ARBA00022692"/>
    </source>
</evidence>
<dbReference type="InterPro" id="IPR012341">
    <property type="entry name" value="6hp_glycosidase-like_sf"/>
</dbReference>
<gene>
    <name evidence="24" type="ORF">HCN44_001082</name>
</gene>
<dbReference type="FunFam" id="1.50.10.10:FF:000010">
    <property type="entry name" value="alpha-1,2-Mannosidase"/>
    <property type="match status" value="1"/>
</dbReference>
<dbReference type="PANTHER" id="PTHR11742:SF55">
    <property type="entry name" value="ENDOPLASMIC RETICULUM MANNOSYL-OLIGOSACCHARIDE 1,2-ALPHA-MANNOSIDASE"/>
    <property type="match status" value="1"/>
</dbReference>
<feature type="transmembrane region" description="Helical" evidence="22">
    <location>
        <begin position="173"/>
        <end position="195"/>
    </location>
</feature>
<feature type="transmembrane region" description="Helical" evidence="22">
    <location>
        <begin position="6"/>
        <end position="27"/>
    </location>
</feature>
<feature type="transmembrane region" description="Helical" evidence="22">
    <location>
        <begin position="207"/>
        <end position="225"/>
    </location>
</feature>
<dbReference type="GO" id="GO:0005975">
    <property type="term" value="P:carbohydrate metabolic process"/>
    <property type="evidence" value="ECO:0007669"/>
    <property type="project" value="InterPro"/>
</dbReference>
<evidence type="ECO:0000313" key="24">
    <source>
        <dbReference type="EMBL" id="KAF7988509.1"/>
    </source>
</evidence>
<evidence type="ECO:0000256" key="20">
    <source>
        <dbReference type="PIRSR" id="PIRSR601382-3"/>
    </source>
</evidence>
<evidence type="ECO:0000256" key="9">
    <source>
        <dbReference type="ARBA" id="ARBA00022837"/>
    </source>
</evidence>
<feature type="disulfide bond" evidence="20">
    <location>
        <begin position="914"/>
        <end position="943"/>
    </location>
</feature>
<comment type="cofactor">
    <cofactor evidence="1 19">
        <name>Ca(2+)</name>
        <dbReference type="ChEBI" id="CHEBI:29108"/>
    </cofactor>
</comment>
<keyword evidence="10" id="KW-0735">Signal-anchor</keyword>
<dbReference type="Gene3D" id="1.10.287.70">
    <property type="match status" value="1"/>
</dbReference>
<evidence type="ECO:0000256" key="21">
    <source>
        <dbReference type="RuleBase" id="RU361193"/>
    </source>
</evidence>
<comment type="catalytic activity">
    <reaction evidence="15">
        <text>N(4)-(alpha-D-Man-(1-&gt;2)-alpha-D-Man-(1-&gt;2)-alpha-D-Man-(1-&gt;3)-[alpha-D-Man-(1-&gt;3)-[alpha-D-Man-(1-&gt;2)-alpha-D-Man-(1-&gt;6)]-alpha-D-Man-(1-&gt;6)]-beta-D-Man-(1-&gt;4)-beta-D-GlcNAc-(1-&gt;4)-beta-D-GlcNAc)-L-asparaginyl-[protein] (N-glucan mannose isomer 8A1,2,3B1,3) + 3 H2O = N(4)-(alpha-D-Man-(1-&gt;3)-[alpha-D-Man-(1-&gt;3)-[alpha-D-Man-(1-&gt;6)]-alpha-D-Man-(1-&gt;6)]-beta-D-Man-(1-&gt;4)-beta-D-GlcNAc-(1-&gt;4)-beta-D-GlcNAc)-L-asparaginyl-[protein] (N-glucan mannose isomer 5A1,2) + 3 beta-D-mannose</text>
        <dbReference type="Rhea" id="RHEA:56028"/>
        <dbReference type="Rhea" id="RHEA-COMP:14358"/>
        <dbReference type="Rhea" id="RHEA-COMP:14367"/>
        <dbReference type="ChEBI" id="CHEBI:15377"/>
        <dbReference type="ChEBI" id="CHEBI:28563"/>
        <dbReference type="ChEBI" id="CHEBI:59087"/>
        <dbReference type="ChEBI" id="CHEBI:60628"/>
        <dbReference type="EC" id="3.2.1.113"/>
    </reaction>
</comment>
<comment type="function">
    <text evidence="17">Involved in glycoprotein quality control targeting of misfolded glycoproteins for degradation. It primarily trims a single alpha-1,2-linked mannose residue from Man(9)GlcNAc(2) to produce Man(8)GlcNAc(2), but at high enzyme concentrations, as found in the ER quality control compartment (ERQC), it further trims the carbohydrates to Man(5-6)GlcNAc(2).</text>
</comment>
<dbReference type="EC" id="3.2.1.-" evidence="21"/>
<dbReference type="Pfam" id="PF07885">
    <property type="entry name" value="Ion_trans_2"/>
    <property type="match status" value="2"/>
</dbReference>
<keyword evidence="11 22" id="KW-1133">Transmembrane helix</keyword>
<dbReference type="OrthoDB" id="8118055at2759"/>
<evidence type="ECO:0000256" key="2">
    <source>
        <dbReference type="ARBA" id="ARBA00004648"/>
    </source>
</evidence>
<keyword evidence="6 19" id="KW-0479">Metal-binding</keyword>
<evidence type="ECO:0000256" key="12">
    <source>
        <dbReference type="ARBA" id="ARBA00023136"/>
    </source>
</evidence>
<sequence length="1086" mass="125643">MSKKQWMALLMIFLVYLFFGAAIFHHIERAIEEEQVKKSHDKRVEINELLNKYCPKNIEEILEKLTGYCGKSVYNYTENEEDQFKWDFYNSFHFAYTVVSTIGYGNLAPTTMSSRILMIFYALLGIPMNGILLGQLGEFFSGIFIKAYNKYKSCKDNEGKKNYSKLEFGKSGFAVRVLMYLTPGFVVFIFFPALVISYFEEKTYDEAVYYAFVTLTTIGFGDIVAGQDNTKFHCHGIFYILYKIFLIVWIVFGLGYMVMIISFITRGMRSKKIVKLERKFAVNLKKKQTKIWCGLHKDVNYLRRIFNELQLSKVKRIYVDQLENEIPICDKPSSSNSFPDLRKLIFGDLALSMTPSPRRRANSETISDKKPVRTRVVSETDLQRIDKEATFATCSPVQRAELLARLINILEYIPPPVDDDEQMTDIDSPVGIQGFSDDEILSSEHTLQWTLGSEQLTTRKPRSRTVSEARFETKIDQNSMWNHEWTWSGPAASKKIKEILEARKIANKDFKEQKSIFPVLNLPKWFKILSNSKKNCRTRNSVSAGDVERAHKVSTFKNNYPTNDVQVGVNMKLDNVMIIIYYGLVKMMLKNVIMELMFFVPEFQQYNNINDIEDEKIQDNNKPIGIKFTGPKNKRQIAVVNAFKHSWNNYCKYAWGHDNIKPISRSYSDWFGLGLTIVDSLDTMYIMGLNDDFNKAKKWINNSLIFNIDKDVNLFEVTIRVLGGLLGIYHLSGDKLFLNKAIDLGDRMLPAFTTKSGVPYSDVNLGTKSAHSPKWGPDSSTSEVTSLQLEFRDLSRSSGQPRFEAAVAKVSEHVHNLEKKDGLVPIFINANTGLFREYSTITLGARGDSYYEYLLKQYLQTGQKIDYLRDDYMLAIHGIQKHLVKKTAKNKYVFIAELIGTSREMKPKMDHLVCYLPGTLALGSHNGLSDEHMELAKELTKTCYQTYAIQPTFLAPEITYFNVQSSDDDNQMDMYVKTTDAHNLLRPEFIETLFYMWYFTGNKTYQDWGWQIFQAFENYTRVDYGYTSIGNVRNTQNVRPRDMTESFWFGETLKYLYLLFDDERKLIDLDKWVFNSEGHPLPIYDS</sequence>
<organism evidence="24 25">
    <name type="scientific">Aphidius gifuensis</name>
    <name type="common">Parasitoid wasp</name>
    <dbReference type="NCBI Taxonomy" id="684658"/>
    <lineage>
        <taxon>Eukaryota</taxon>
        <taxon>Metazoa</taxon>
        <taxon>Ecdysozoa</taxon>
        <taxon>Arthropoda</taxon>
        <taxon>Hexapoda</taxon>
        <taxon>Insecta</taxon>
        <taxon>Pterygota</taxon>
        <taxon>Neoptera</taxon>
        <taxon>Endopterygota</taxon>
        <taxon>Hymenoptera</taxon>
        <taxon>Apocrita</taxon>
        <taxon>Ichneumonoidea</taxon>
        <taxon>Braconidae</taxon>
        <taxon>Aphidiinae</taxon>
        <taxon>Aphidius</taxon>
    </lineage>
</organism>
<evidence type="ECO:0000256" key="18">
    <source>
        <dbReference type="PIRSR" id="PIRSR601382-1"/>
    </source>
</evidence>
<feature type="domain" description="Potassium channel" evidence="23">
    <location>
        <begin position="74"/>
        <end position="140"/>
    </location>
</feature>
<dbReference type="Proteomes" id="UP000639338">
    <property type="component" value="Unassembled WGS sequence"/>
</dbReference>
<evidence type="ECO:0000256" key="22">
    <source>
        <dbReference type="SAM" id="Phobius"/>
    </source>
</evidence>
<evidence type="ECO:0000256" key="15">
    <source>
        <dbReference type="ARBA" id="ARBA00047669"/>
    </source>
</evidence>
<evidence type="ECO:0000256" key="10">
    <source>
        <dbReference type="ARBA" id="ARBA00022968"/>
    </source>
</evidence>
<evidence type="ECO:0000256" key="16">
    <source>
        <dbReference type="ARBA" id="ARBA00048605"/>
    </source>
</evidence>
<keyword evidence="5 22" id="KW-0812">Transmembrane</keyword>
<dbReference type="SUPFAM" id="SSF48225">
    <property type="entry name" value="Seven-hairpin glycosidases"/>
    <property type="match status" value="1"/>
</dbReference>
<dbReference type="InterPro" id="IPR050749">
    <property type="entry name" value="Glycosyl_Hydrolase_47"/>
</dbReference>
<dbReference type="PRINTS" id="PR00747">
    <property type="entry name" value="GLYHDRLASE47"/>
</dbReference>
<evidence type="ECO:0000256" key="19">
    <source>
        <dbReference type="PIRSR" id="PIRSR601382-2"/>
    </source>
</evidence>
<keyword evidence="12 22" id="KW-0472">Membrane</keyword>
<dbReference type="Pfam" id="PF01532">
    <property type="entry name" value="Glyco_hydro_47"/>
    <property type="match status" value="1"/>
</dbReference>
<feature type="transmembrane region" description="Helical" evidence="22">
    <location>
        <begin position="116"/>
        <end position="136"/>
    </location>
</feature>
<comment type="catalytic activity">
    <reaction evidence="16">
        <text>N(4)-(alpha-D-Man-(1-&gt;2)-alpha-D-Man-(1-&gt;2)-alpha-D-Man-(1-&gt;3)-[alpha-D-Man-(1-&gt;2)-alpha-D-Man-(1-&gt;3)-[alpha-D-Man-(1-&gt;2)-alpha-D-Man-(1-&gt;6)]-alpha-D-Man-(1-&gt;6)]-beta-D-Man-(1-&gt;4)-beta-D-GlcNAc-(1-&gt;4)-beta-D-GlcNAc)-L-asparaginyl-[protein] (N-glucan mannose isomer 9A1,2,3B1,2,3) + 4 H2O = N(4)-(alpha-D-Man-(1-&gt;3)-[alpha-D-Man-(1-&gt;3)-[alpha-D-Man-(1-&gt;6)]-alpha-D-Man-(1-&gt;6)]-beta-D-Man-(1-&gt;4)-beta-D-GlcNAc-(1-&gt;4)-beta-D-GlcNAc)-L-asparaginyl-[protein] (N-glucan mannose isomer 5A1,2) + 4 beta-D-mannose</text>
        <dbReference type="Rhea" id="RHEA:56008"/>
        <dbReference type="Rhea" id="RHEA-COMP:14356"/>
        <dbReference type="Rhea" id="RHEA-COMP:14367"/>
        <dbReference type="ChEBI" id="CHEBI:15377"/>
        <dbReference type="ChEBI" id="CHEBI:28563"/>
        <dbReference type="ChEBI" id="CHEBI:59087"/>
        <dbReference type="ChEBI" id="CHEBI:139493"/>
        <dbReference type="EC" id="3.2.1.113"/>
    </reaction>
</comment>
<evidence type="ECO:0000256" key="1">
    <source>
        <dbReference type="ARBA" id="ARBA00001913"/>
    </source>
</evidence>
<dbReference type="EMBL" id="JACMRX010000005">
    <property type="protein sequence ID" value="KAF7988509.1"/>
    <property type="molecule type" value="Genomic_DNA"/>
</dbReference>
<keyword evidence="8" id="KW-0256">Endoplasmic reticulum</keyword>
<keyword evidence="13 20" id="KW-1015">Disulfide bond</keyword>
<dbReference type="InterPro" id="IPR001382">
    <property type="entry name" value="Glyco_hydro_47"/>
</dbReference>
<evidence type="ECO:0000256" key="6">
    <source>
        <dbReference type="ARBA" id="ARBA00022723"/>
    </source>
</evidence>
<feature type="active site" description="Proton donor" evidence="18">
    <location>
        <position position="716"/>
    </location>
</feature>
<keyword evidence="25" id="KW-1185">Reference proteome</keyword>
<dbReference type="GO" id="GO:0010498">
    <property type="term" value="P:proteasomal protein catabolic process"/>
    <property type="evidence" value="ECO:0007669"/>
    <property type="project" value="UniProtKB-ARBA"/>
</dbReference>
<feature type="active site" description="Proton donor" evidence="18">
    <location>
        <position position="957"/>
    </location>
</feature>
<dbReference type="GO" id="GO:0005789">
    <property type="term" value="C:endoplasmic reticulum membrane"/>
    <property type="evidence" value="ECO:0007669"/>
    <property type="project" value="UniProtKB-SubCell"/>
</dbReference>
<feature type="domain" description="Potassium channel" evidence="23">
    <location>
        <begin position="185"/>
        <end position="266"/>
    </location>
</feature>
<dbReference type="InterPro" id="IPR013099">
    <property type="entry name" value="K_chnl_dom"/>
</dbReference>
<evidence type="ECO:0000256" key="11">
    <source>
        <dbReference type="ARBA" id="ARBA00022989"/>
    </source>
</evidence>
<feature type="binding site" evidence="19">
    <location>
        <position position="1076"/>
    </location>
    <ligand>
        <name>Ca(2+)</name>
        <dbReference type="ChEBI" id="CHEBI:29108"/>
    </ligand>
</feature>
<evidence type="ECO:0000256" key="4">
    <source>
        <dbReference type="ARBA" id="ARBA00007658"/>
    </source>
</evidence>
<keyword evidence="14 21" id="KW-0326">Glycosidase</keyword>
<dbReference type="Gene3D" id="1.50.10.10">
    <property type="match status" value="1"/>
</dbReference>
<reference evidence="24 25" key="1">
    <citation type="submission" date="2020-08" db="EMBL/GenBank/DDBJ databases">
        <title>Aphidius gifuensis genome sequencing and assembly.</title>
        <authorList>
            <person name="Du Z."/>
        </authorList>
    </citation>
    <scope>NUCLEOTIDE SEQUENCE [LARGE SCALE GENOMIC DNA]</scope>
    <source>
        <strain evidence="24">YNYX2018</strain>
        <tissue evidence="24">Adults</tissue>
    </source>
</reference>
<feature type="active site" evidence="18">
    <location>
        <position position="848"/>
    </location>
</feature>
<comment type="subcellular location">
    <subcellularLocation>
        <location evidence="2">Endoplasmic reticulum membrane</location>
        <topology evidence="2">Single-pass type II membrane protein</topology>
    </subcellularLocation>
</comment>
<protein>
    <recommendedName>
        <fullName evidence="21">alpha-1,2-Mannosidase</fullName>
        <ecNumber evidence="21">3.2.1.-</ecNumber>
    </recommendedName>
</protein>
<dbReference type="PANTHER" id="PTHR11742">
    <property type="entry name" value="MANNOSYL-OLIGOSACCHARIDE ALPHA-1,2-MANNOSIDASE-RELATED"/>
    <property type="match status" value="1"/>
</dbReference>
<dbReference type="InterPro" id="IPR036026">
    <property type="entry name" value="Seven-hairpin_glycosidases"/>
</dbReference>
<evidence type="ECO:0000313" key="25">
    <source>
        <dbReference type="Proteomes" id="UP000639338"/>
    </source>
</evidence>
<evidence type="ECO:0000256" key="8">
    <source>
        <dbReference type="ARBA" id="ARBA00022824"/>
    </source>
</evidence>
<evidence type="ECO:0000256" key="13">
    <source>
        <dbReference type="ARBA" id="ARBA00023157"/>
    </source>
</evidence>
<dbReference type="GO" id="GO:0034976">
    <property type="term" value="P:response to endoplasmic reticulum stress"/>
    <property type="evidence" value="ECO:0007669"/>
    <property type="project" value="UniProtKB-ARBA"/>
</dbReference>
<keyword evidence="9 19" id="KW-0106">Calcium</keyword>
<comment type="caution">
    <text evidence="24">The sequence shown here is derived from an EMBL/GenBank/DDBJ whole genome shotgun (WGS) entry which is preliminary data.</text>
</comment>
<keyword evidence="7 21" id="KW-0378">Hydrolase</keyword>
<dbReference type="GO" id="GO:0005509">
    <property type="term" value="F:calcium ion binding"/>
    <property type="evidence" value="ECO:0007669"/>
    <property type="project" value="InterPro"/>
</dbReference>
<name>A0A834XNJ6_APHGI</name>
<dbReference type="GO" id="GO:0004571">
    <property type="term" value="F:mannosyl-oligosaccharide 1,2-alpha-mannosidase activity"/>
    <property type="evidence" value="ECO:0007669"/>
    <property type="project" value="UniProtKB-EC"/>
</dbReference>
<evidence type="ECO:0000256" key="3">
    <source>
        <dbReference type="ARBA" id="ARBA00004922"/>
    </source>
</evidence>
<comment type="pathway">
    <text evidence="3">Protein modification; protein glycosylation.</text>
</comment>